<dbReference type="RefSeq" id="WP_037238230.1">
    <property type="nucleotide sequence ID" value="NZ_JAEMUK010000010.1"/>
</dbReference>
<organism evidence="1 2">
    <name type="scientific">Rhodomicrobium udaipurense</name>
    <dbReference type="NCBI Taxonomy" id="1202716"/>
    <lineage>
        <taxon>Bacteria</taxon>
        <taxon>Pseudomonadati</taxon>
        <taxon>Pseudomonadota</taxon>
        <taxon>Alphaproteobacteria</taxon>
        <taxon>Hyphomicrobiales</taxon>
        <taxon>Hyphomicrobiaceae</taxon>
        <taxon>Rhodomicrobium</taxon>
    </lineage>
</organism>
<protein>
    <recommendedName>
        <fullName evidence="3">IrrE N-terminal-like domain-containing protein</fullName>
    </recommendedName>
</protein>
<dbReference type="AlphaFoldDB" id="A0A8I1KL85"/>
<name>A0A8I1KL85_9HYPH</name>
<gene>
    <name evidence="1" type="ORF">JDN41_05220</name>
</gene>
<keyword evidence="2" id="KW-1185">Reference proteome</keyword>
<evidence type="ECO:0000313" key="1">
    <source>
        <dbReference type="EMBL" id="MBJ7542953.1"/>
    </source>
</evidence>
<comment type="caution">
    <text evidence="1">The sequence shown here is derived from an EMBL/GenBank/DDBJ whole genome shotgun (WGS) entry which is preliminary data.</text>
</comment>
<evidence type="ECO:0008006" key="3">
    <source>
        <dbReference type="Google" id="ProtNLM"/>
    </source>
</evidence>
<dbReference type="Proteomes" id="UP000623250">
    <property type="component" value="Unassembled WGS sequence"/>
</dbReference>
<accession>A0A8I1KL85</accession>
<evidence type="ECO:0000313" key="2">
    <source>
        <dbReference type="Proteomes" id="UP000623250"/>
    </source>
</evidence>
<reference evidence="1 2" key="1">
    <citation type="submission" date="2020-12" db="EMBL/GenBank/DDBJ databases">
        <title>Revised draft genomes of Rhodomicrobium vannielii ATCC 17100 and Rhodomicrobium udaipurense JA643.</title>
        <authorList>
            <person name="Conners E.M."/>
            <person name="Davenport E.J."/>
            <person name="Bose A."/>
        </authorList>
    </citation>
    <scope>NUCLEOTIDE SEQUENCE [LARGE SCALE GENOMIC DNA]</scope>
    <source>
        <strain evidence="1 2">JA643</strain>
    </source>
</reference>
<proteinExistence type="predicted"/>
<dbReference type="EMBL" id="JAEMUK010000010">
    <property type="protein sequence ID" value="MBJ7542953.1"/>
    <property type="molecule type" value="Genomic_DNA"/>
</dbReference>
<sequence>MSVKKLVEAFSTWTRLPIKIEDVVDKVTELGIQDVIQYIGVSYDIGIIRGQFVRKFTFRTAVYGDPVYCADIYYAANQDMNWQRFVVCKELIHLFDEENATTKTKAELEDLMERLALSPELQFAQDDGLNAHTDKIATLYALCILFPKDTRDLFLEPYRQGMLSATDIARRAELPEKYIRLAMADEWEEIYQILTS</sequence>